<accession>A0A3M8CV75</accession>
<feature type="compositionally biased region" description="Low complexity" evidence="4">
    <location>
        <begin position="23"/>
        <end position="46"/>
    </location>
</feature>
<feature type="chain" id="PRO_5038951766" evidence="5">
    <location>
        <begin position="22"/>
        <end position="449"/>
    </location>
</feature>
<comment type="caution">
    <text evidence="6">The sequence shown here is derived from an EMBL/GenBank/DDBJ whole genome shotgun (WGS) entry which is preliminary data.</text>
</comment>
<dbReference type="AlphaFoldDB" id="A0A3M8CV75"/>
<dbReference type="GO" id="GO:0015768">
    <property type="term" value="P:maltose transport"/>
    <property type="evidence" value="ECO:0007669"/>
    <property type="project" value="TreeGrafter"/>
</dbReference>
<keyword evidence="7" id="KW-1185">Reference proteome</keyword>
<evidence type="ECO:0000256" key="5">
    <source>
        <dbReference type="SAM" id="SignalP"/>
    </source>
</evidence>
<evidence type="ECO:0000256" key="1">
    <source>
        <dbReference type="ARBA" id="ARBA00008520"/>
    </source>
</evidence>
<evidence type="ECO:0000256" key="3">
    <source>
        <dbReference type="ARBA" id="ARBA00022729"/>
    </source>
</evidence>
<dbReference type="Pfam" id="PF01547">
    <property type="entry name" value="SBP_bac_1"/>
    <property type="match status" value="1"/>
</dbReference>
<dbReference type="PANTHER" id="PTHR30061">
    <property type="entry name" value="MALTOSE-BINDING PERIPLASMIC PROTEIN"/>
    <property type="match status" value="1"/>
</dbReference>
<dbReference type="Gene3D" id="3.40.190.10">
    <property type="entry name" value="Periplasmic binding protein-like II"/>
    <property type="match status" value="2"/>
</dbReference>
<dbReference type="OrthoDB" id="9808332at2"/>
<keyword evidence="2" id="KW-0813">Transport</keyword>
<evidence type="ECO:0000313" key="7">
    <source>
        <dbReference type="Proteomes" id="UP000271031"/>
    </source>
</evidence>
<gene>
    <name evidence="6" type="ORF">EDM56_28695</name>
</gene>
<sequence>MKVLKGLTSVGLSLSMAISLAACSSTPQQSAPASTPQQPAAPTTEAPKPEPAQPQPAAEKVKLVYARGKDVTESTKKLVEAFQNAHPDIEVEIRETPSDTGQSHDQYVTMFSAQSSEIDVFDLDVIWPAEFAQAGYLLPLDRLIEQDGIDTGKYIKGALDAGNFGGQQWTMPKFIDAGLLFYRKDLVKEAPKTWDDLIAQAKATKGKDGTKFGYLMQAKQYEGLVCNFVEFAAAYGGKILDEQGNVAVNNPGTIKGLKKMMEIVKSDIVPKNITTFTETESHTAFIEGQSPFIRNWPYQFALAQDQTQSKIVDKVAIAPLPSGDVRSAAALGGWMGGINKYTKHPKEAWEFLKFMTGAEGQKISAVSGGLAPTLLPVYSDTDVQKASPLFANQDFVNGVSAAVSRPTSPIYPKISEVIQIEVSKALAGQQTAEQAAKNMETKMNELMKK</sequence>
<dbReference type="CDD" id="cd14750">
    <property type="entry name" value="PBP2_TMBP"/>
    <property type="match status" value="1"/>
</dbReference>
<dbReference type="GO" id="GO:0042956">
    <property type="term" value="P:maltodextrin transmembrane transport"/>
    <property type="evidence" value="ECO:0007669"/>
    <property type="project" value="TreeGrafter"/>
</dbReference>
<dbReference type="Proteomes" id="UP000271031">
    <property type="component" value="Unassembled WGS sequence"/>
</dbReference>
<dbReference type="SUPFAM" id="SSF53850">
    <property type="entry name" value="Periplasmic binding protein-like II"/>
    <property type="match status" value="1"/>
</dbReference>
<organism evidence="6 7">
    <name type="scientific">Brevibacillus fluminis</name>
    <dbReference type="NCBI Taxonomy" id="511487"/>
    <lineage>
        <taxon>Bacteria</taxon>
        <taxon>Bacillati</taxon>
        <taxon>Bacillota</taxon>
        <taxon>Bacilli</taxon>
        <taxon>Bacillales</taxon>
        <taxon>Paenibacillaceae</taxon>
        <taxon>Brevibacillus</taxon>
    </lineage>
</organism>
<proteinExistence type="inferred from homology"/>
<feature type="region of interest" description="Disordered" evidence="4">
    <location>
        <begin position="23"/>
        <end position="58"/>
    </location>
</feature>
<dbReference type="EMBL" id="RHHQ01000028">
    <property type="protein sequence ID" value="RNB79508.1"/>
    <property type="molecule type" value="Genomic_DNA"/>
</dbReference>
<keyword evidence="3 5" id="KW-0732">Signal</keyword>
<dbReference type="InterPro" id="IPR006059">
    <property type="entry name" value="SBP"/>
</dbReference>
<evidence type="ECO:0000256" key="2">
    <source>
        <dbReference type="ARBA" id="ARBA00022448"/>
    </source>
</evidence>
<dbReference type="RefSeq" id="WP_122921359.1">
    <property type="nucleotide sequence ID" value="NZ_RHHQ01000028.1"/>
</dbReference>
<evidence type="ECO:0000313" key="6">
    <source>
        <dbReference type="EMBL" id="RNB79508.1"/>
    </source>
</evidence>
<comment type="similarity">
    <text evidence="1">Belongs to the bacterial solute-binding protein 1 family.</text>
</comment>
<evidence type="ECO:0000256" key="4">
    <source>
        <dbReference type="SAM" id="MobiDB-lite"/>
    </source>
</evidence>
<feature type="signal peptide" evidence="5">
    <location>
        <begin position="1"/>
        <end position="21"/>
    </location>
</feature>
<dbReference type="GO" id="GO:0055052">
    <property type="term" value="C:ATP-binding cassette (ABC) transporter complex, substrate-binding subunit-containing"/>
    <property type="evidence" value="ECO:0007669"/>
    <property type="project" value="TreeGrafter"/>
</dbReference>
<protein>
    <submittedName>
        <fullName evidence="6">Extracellular solute-binding protein</fullName>
    </submittedName>
</protein>
<dbReference type="PROSITE" id="PS51257">
    <property type="entry name" value="PROKAR_LIPOPROTEIN"/>
    <property type="match status" value="1"/>
</dbReference>
<dbReference type="GO" id="GO:1901982">
    <property type="term" value="F:maltose binding"/>
    <property type="evidence" value="ECO:0007669"/>
    <property type="project" value="TreeGrafter"/>
</dbReference>
<name>A0A3M8CV75_9BACL</name>
<dbReference type="PANTHER" id="PTHR30061:SF50">
    <property type="entry name" value="MALTOSE_MALTODEXTRIN-BINDING PERIPLASMIC PROTEIN"/>
    <property type="match status" value="1"/>
</dbReference>
<reference evidence="6 7" key="1">
    <citation type="submission" date="2018-10" db="EMBL/GenBank/DDBJ databases">
        <title>Phylogenomics of Brevibacillus.</title>
        <authorList>
            <person name="Dunlap C."/>
        </authorList>
    </citation>
    <scope>NUCLEOTIDE SEQUENCE [LARGE SCALE GENOMIC DNA]</scope>
    <source>
        <strain evidence="6 7">JCM 15716</strain>
    </source>
</reference>